<evidence type="ECO:0000256" key="10">
    <source>
        <dbReference type="ARBA" id="ARBA00031323"/>
    </source>
</evidence>
<evidence type="ECO:0000256" key="5">
    <source>
        <dbReference type="ARBA" id="ARBA00022490"/>
    </source>
</evidence>
<keyword evidence="8" id="KW-0949">S-adenosyl-L-methionine</keyword>
<dbReference type="Proteomes" id="UP000295122">
    <property type="component" value="Unassembled WGS sequence"/>
</dbReference>
<protein>
    <recommendedName>
        <fullName evidence="4">Protein-L-isoaspartate O-methyltransferase</fullName>
        <ecNumber evidence="3">2.1.1.77</ecNumber>
    </recommendedName>
    <alternativeName>
        <fullName evidence="11">L-isoaspartyl protein carboxyl methyltransferase</fullName>
    </alternativeName>
    <alternativeName>
        <fullName evidence="9">Protein L-isoaspartyl methyltransferase</fullName>
    </alternativeName>
    <alternativeName>
        <fullName evidence="10">Protein-beta-aspartate methyltransferase</fullName>
    </alternativeName>
</protein>
<organism evidence="12 13">
    <name type="scientific">Enterovirga rhinocerotis</name>
    <dbReference type="NCBI Taxonomy" id="1339210"/>
    <lineage>
        <taxon>Bacteria</taxon>
        <taxon>Pseudomonadati</taxon>
        <taxon>Pseudomonadota</taxon>
        <taxon>Alphaproteobacteria</taxon>
        <taxon>Hyphomicrobiales</taxon>
        <taxon>Methylobacteriaceae</taxon>
        <taxon>Enterovirga</taxon>
    </lineage>
</organism>
<name>A0A4R7CC37_9HYPH</name>
<comment type="subcellular location">
    <subcellularLocation>
        <location evidence="1">Cytoplasm</location>
    </subcellularLocation>
</comment>
<dbReference type="GO" id="GO:0004719">
    <property type="term" value="F:protein-L-isoaspartate (D-aspartate) O-methyltransferase activity"/>
    <property type="evidence" value="ECO:0007669"/>
    <property type="project" value="UniProtKB-EC"/>
</dbReference>
<evidence type="ECO:0000256" key="9">
    <source>
        <dbReference type="ARBA" id="ARBA00030757"/>
    </source>
</evidence>
<dbReference type="InterPro" id="IPR029063">
    <property type="entry name" value="SAM-dependent_MTases_sf"/>
</dbReference>
<dbReference type="GO" id="GO:0005737">
    <property type="term" value="C:cytoplasm"/>
    <property type="evidence" value="ECO:0007669"/>
    <property type="project" value="UniProtKB-SubCell"/>
</dbReference>
<evidence type="ECO:0000256" key="6">
    <source>
        <dbReference type="ARBA" id="ARBA00022603"/>
    </source>
</evidence>
<evidence type="ECO:0000256" key="4">
    <source>
        <dbReference type="ARBA" id="ARBA00013346"/>
    </source>
</evidence>
<gene>
    <name evidence="12" type="ORF">EV668_1632</name>
</gene>
<dbReference type="Gene3D" id="3.40.50.150">
    <property type="entry name" value="Vaccinia Virus protein VP39"/>
    <property type="match status" value="1"/>
</dbReference>
<dbReference type="OrthoDB" id="9807766at2"/>
<dbReference type="PANTHER" id="PTHR11579">
    <property type="entry name" value="PROTEIN-L-ISOASPARTATE O-METHYLTRANSFERASE"/>
    <property type="match status" value="1"/>
</dbReference>
<keyword evidence="6 12" id="KW-0489">Methyltransferase</keyword>
<dbReference type="CDD" id="cd02440">
    <property type="entry name" value="AdoMet_MTases"/>
    <property type="match status" value="1"/>
</dbReference>
<evidence type="ECO:0000256" key="8">
    <source>
        <dbReference type="ARBA" id="ARBA00022691"/>
    </source>
</evidence>
<dbReference type="EMBL" id="SNZR01000011">
    <property type="protein sequence ID" value="TDR94347.1"/>
    <property type="molecule type" value="Genomic_DNA"/>
</dbReference>
<evidence type="ECO:0000256" key="7">
    <source>
        <dbReference type="ARBA" id="ARBA00022679"/>
    </source>
</evidence>
<evidence type="ECO:0000313" key="12">
    <source>
        <dbReference type="EMBL" id="TDR94347.1"/>
    </source>
</evidence>
<comment type="caution">
    <text evidence="12">The sequence shown here is derived from an EMBL/GenBank/DDBJ whole genome shotgun (WGS) entry which is preliminary data.</text>
</comment>
<accession>A0A4R7CC37</accession>
<keyword evidence="5" id="KW-0963">Cytoplasm</keyword>
<sequence>MGRPGSREPGILVSRYPGVPGSWRHVILGALVSWSPPRGWALTIVMNARSLHDIRARFAAKIVGLAGGLGFETEAVARAFAAVRREEFLTPAPWEIFAGGAGGHGMTSDPAKLYDDVLIVLDARRGINNGQPSLHAAWMAAVAPQPGETIVQIGAGTGYYTAILAELVGEAGRVEAYEIDGRLARSARTNLASLARVRLLARSGLGPLPPADVIYAAASVEAPPMAWLDALKPGGRLIVPWQPSRDVGRTLLVRREPSGFRATMLFGVAFIACVGADGARESGTRPGPRALGETRSLHLRREREPDATATAILDEVWFSAAEP</sequence>
<evidence type="ECO:0000256" key="2">
    <source>
        <dbReference type="ARBA" id="ARBA00005369"/>
    </source>
</evidence>
<evidence type="ECO:0000313" key="13">
    <source>
        <dbReference type="Proteomes" id="UP000295122"/>
    </source>
</evidence>
<evidence type="ECO:0000256" key="1">
    <source>
        <dbReference type="ARBA" id="ARBA00004496"/>
    </source>
</evidence>
<proteinExistence type="inferred from homology"/>
<keyword evidence="13" id="KW-1185">Reference proteome</keyword>
<dbReference type="InterPro" id="IPR000682">
    <property type="entry name" value="PCMT"/>
</dbReference>
<dbReference type="Pfam" id="PF01135">
    <property type="entry name" value="PCMT"/>
    <property type="match status" value="1"/>
</dbReference>
<dbReference type="GO" id="GO:0032259">
    <property type="term" value="P:methylation"/>
    <property type="evidence" value="ECO:0007669"/>
    <property type="project" value="UniProtKB-KW"/>
</dbReference>
<evidence type="ECO:0000256" key="3">
    <source>
        <dbReference type="ARBA" id="ARBA00011890"/>
    </source>
</evidence>
<dbReference type="AlphaFoldDB" id="A0A4R7CC37"/>
<comment type="similarity">
    <text evidence="2">Belongs to the methyltransferase superfamily. L-isoaspartyl/D-aspartyl protein methyltransferase family.</text>
</comment>
<dbReference type="SUPFAM" id="SSF53335">
    <property type="entry name" value="S-adenosyl-L-methionine-dependent methyltransferases"/>
    <property type="match status" value="1"/>
</dbReference>
<evidence type="ECO:0000256" key="11">
    <source>
        <dbReference type="ARBA" id="ARBA00031350"/>
    </source>
</evidence>
<reference evidence="12 13" key="1">
    <citation type="submission" date="2019-03" db="EMBL/GenBank/DDBJ databases">
        <title>Genomic Encyclopedia of Type Strains, Phase IV (KMG-IV): sequencing the most valuable type-strain genomes for metagenomic binning, comparative biology and taxonomic classification.</title>
        <authorList>
            <person name="Goeker M."/>
        </authorList>
    </citation>
    <scope>NUCLEOTIDE SEQUENCE [LARGE SCALE GENOMIC DNA]</scope>
    <source>
        <strain evidence="12 13">DSM 25903</strain>
    </source>
</reference>
<dbReference type="EC" id="2.1.1.77" evidence="3"/>
<dbReference type="PANTHER" id="PTHR11579:SF0">
    <property type="entry name" value="PROTEIN-L-ISOASPARTATE(D-ASPARTATE) O-METHYLTRANSFERASE"/>
    <property type="match status" value="1"/>
</dbReference>
<keyword evidence="7 12" id="KW-0808">Transferase</keyword>